<reference evidence="1 2" key="1">
    <citation type="journal article" date="2020" name="ISME J.">
        <title>Comparative genomics reveals insights into cyanobacterial evolution and habitat adaptation.</title>
        <authorList>
            <person name="Chen M.Y."/>
            <person name="Teng W.K."/>
            <person name="Zhao L."/>
            <person name="Hu C.X."/>
            <person name="Zhou Y.K."/>
            <person name="Han B.P."/>
            <person name="Song L.R."/>
            <person name="Shu W.S."/>
        </authorList>
    </citation>
    <scope>NUCLEOTIDE SEQUENCE [LARGE SCALE GENOMIC DNA]</scope>
    <source>
        <strain evidence="1 2">FACHB-1050</strain>
    </source>
</reference>
<gene>
    <name evidence="1" type="ORF">H6G05_16115</name>
</gene>
<accession>A0ABR8CE86</accession>
<proteinExistence type="predicted"/>
<keyword evidence="2" id="KW-1185">Reference proteome</keyword>
<evidence type="ECO:0000313" key="1">
    <source>
        <dbReference type="EMBL" id="MBD2318367.1"/>
    </source>
</evidence>
<dbReference type="RefSeq" id="WP_190579333.1">
    <property type="nucleotide sequence ID" value="NZ_CAWPQU010000021.1"/>
</dbReference>
<evidence type="ECO:0008006" key="3">
    <source>
        <dbReference type="Google" id="ProtNLM"/>
    </source>
</evidence>
<organism evidence="1 2">
    <name type="scientific">Phormidium tenue FACHB-1050</name>
    <dbReference type="NCBI Taxonomy" id="2692857"/>
    <lineage>
        <taxon>Bacteria</taxon>
        <taxon>Bacillati</taxon>
        <taxon>Cyanobacteriota</taxon>
        <taxon>Cyanophyceae</taxon>
        <taxon>Oscillatoriophycideae</taxon>
        <taxon>Oscillatoriales</taxon>
        <taxon>Oscillatoriaceae</taxon>
        <taxon>Phormidium</taxon>
    </lineage>
</organism>
<sequence length="243" mass="28167">MSRRRTASQTIGEARYPDNPDFVELAKIWNPAATSILLNLIWQGYNLCFQEILSRVDVLQSDDQLERELTQILDLYIRKGMQGFEPFILQHESYEMELRGAYRPRQYDLAFVWFANPKIKYPLEAKVLRSDISVNEYVNEITSNFLTCQYSPFSSEGAMLGYLLQGNPATAFKNIATSVPCTLSDHPDFIGRDHKISDHQRVVPEDKTYPDKFRCHHLLLQLSKETNVKQASRKRKSQKKLSD</sequence>
<dbReference type="EMBL" id="JACJQY010000028">
    <property type="protein sequence ID" value="MBD2318367.1"/>
    <property type="molecule type" value="Genomic_DNA"/>
</dbReference>
<evidence type="ECO:0000313" key="2">
    <source>
        <dbReference type="Proteomes" id="UP000618445"/>
    </source>
</evidence>
<comment type="caution">
    <text evidence="1">The sequence shown here is derived from an EMBL/GenBank/DDBJ whole genome shotgun (WGS) entry which is preliminary data.</text>
</comment>
<protein>
    <recommendedName>
        <fullName evidence="3">Restriction endonuclease</fullName>
    </recommendedName>
</protein>
<dbReference type="Proteomes" id="UP000618445">
    <property type="component" value="Unassembled WGS sequence"/>
</dbReference>
<name>A0ABR8CE86_9CYAN</name>